<dbReference type="PANTHER" id="PTHR45348:SF7">
    <property type="entry name" value="ZINC BINDING OXIDOREDUCTASE, PUTATIVE-RELATED"/>
    <property type="match status" value="1"/>
</dbReference>
<dbReference type="STRING" id="71784.A0A1Y2BA54"/>
<dbReference type="PANTHER" id="PTHR45348">
    <property type="entry name" value="HYPOTHETICAL OXIDOREDUCTASE (EUROFUNG)"/>
    <property type="match status" value="1"/>
</dbReference>
<accession>A0A1Y2BA54</accession>
<dbReference type="SUPFAM" id="SSF50129">
    <property type="entry name" value="GroES-like"/>
    <property type="match status" value="1"/>
</dbReference>
<dbReference type="AlphaFoldDB" id="A0A1Y2BA54"/>
<name>A0A1Y2BA54_9TREE</name>
<dbReference type="InterPro" id="IPR047122">
    <property type="entry name" value="Trans-enoyl_RdTase-like"/>
</dbReference>
<dbReference type="CDD" id="cd08249">
    <property type="entry name" value="enoyl_reductase_like"/>
    <property type="match status" value="1"/>
</dbReference>
<dbReference type="InterPro" id="IPR020843">
    <property type="entry name" value="ER"/>
</dbReference>
<dbReference type="Pfam" id="PF08240">
    <property type="entry name" value="ADH_N"/>
    <property type="match status" value="1"/>
</dbReference>
<dbReference type="InterPro" id="IPR013149">
    <property type="entry name" value="ADH-like_C"/>
</dbReference>
<comment type="caution">
    <text evidence="2">The sequence shown here is derived from an EMBL/GenBank/DDBJ whole genome shotgun (WGS) entry which is preliminary data.</text>
</comment>
<dbReference type="InParanoid" id="A0A1Y2BA54"/>
<dbReference type="FunCoup" id="A0A1Y2BA54">
    <property type="interactions" value="10"/>
</dbReference>
<dbReference type="GO" id="GO:0016651">
    <property type="term" value="F:oxidoreductase activity, acting on NAD(P)H"/>
    <property type="evidence" value="ECO:0007669"/>
    <property type="project" value="InterPro"/>
</dbReference>
<sequence>MPPSIPKTMKALMQEDKERKVSIKEVPVPTLEANDVLVKIEYTALNPTDWKHSAVWSPPGCISGCDFSGTVVSIGTDLAVPLKVGDKVAGAVHGGVWPDKGSNAEYARAESDLVFKVPEGLEMDKAATFGVPWLTACQTLIESQGQQFPPAKVSGSPWLLIYGGSSSVGLFAIQLAKAMGYRVVAVCSPHSFDFVKSYGADELVDYHGGDAASEIKRITDGTLDRALDAISEGSSFEIAIGGFGKQGRLNCILQPSDEVKGISKDVEIVFTTMKTLFGKAYKFGSEDMPASAKDRAFLVELMRKTPEIITKYGIRANRLLLRNGLEHITEGWQEMKEGKVSGKKLVYRIEE</sequence>
<dbReference type="Gene3D" id="3.40.50.720">
    <property type="entry name" value="NAD(P)-binding Rossmann-like Domain"/>
    <property type="match status" value="1"/>
</dbReference>
<dbReference type="SMART" id="SM00829">
    <property type="entry name" value="PKS_ER"/>
    <property type="match status" value="1"/>
</dbReference>
<dbReference type="InterPro" id="IPR013154">
    <property type="entry name" value="ADH-like_N"/>
</dbReference>
<protein>
    <submittedName>
        <fullName evidence="2">Enoyl reductase</fullName>
    </submittedName>
</protein>
<keyword evidence="3" id="KW-1185">Reference proteome</keyword>
<reference evidence="2 3" key="1">
    <citation type="submission" date="2016-07" db="EMBL/GenBank/DDBJ databases">
        <title>Pervasive Adenine N6-methylation of Active Genes in Fungi.</title>
        <authorList>
            <consortium name="DOE Joint Genome Institute"/>
            <person name="Mondo S.J."/>
            <person name="Dannebaum R.O."/>
            <person name="Kuo R.C."/>
            <person name="Labutti K."/>
            <person name="Haridas S."/>
            <person name="Kuo A."/>
            <person name="Salamov A."/>
            <person name="Ahrendt S.R."/>
            <person name="Lipzen A."/>
            <person name="Sullivan W."/>
            <person name="Andreopoulos W.B."/>
            <person name="Clum A."/>
            <person name="Lindquist E."/>
            <person name="Daum C."/>
            <person name="Ramamoorthy G.K."/>
            <person name="Gryganskyi A."/>
            <person name="Culley D."/>
            <person name="Magnuson J.K."/>
            <person name="James T.Y."/>
            <person name="O'Malley M.A."/>
            <person name="Stajich J.E."/>
            <person name="Spatafora J.W."/>
            <person name="Visel A."/>
            <person name="Grigoriev I.V."/>
        </authorList>
    </citation>
    <scope>NUCLEOTIDE SEQUENCE [LARGE SCALE GENOMIC DNA]</scope>
    <source>
        <strain evidence="2 3">68-887.2</strain>
    </source>
</reference>
<organism evidence="2 3">
    <name type="scientific">Naematelia encephala</name>
    <dbReference type="NCBI Taxonomy" id="71784"/>
    <lineage>
        <taxon>Eukaryota</taxon>
        <taxon>Fungi</taxon>
        <taxon>Dikarya</taxon>
        <taxon>Basidiomycota</taxon>
        <taxon>Agaricomycotina</taxon>
        <taxon>Tremellomycetes</taxon>
        <taxon>Tremellales</taxon>
        <taxon>Naemateliaceae</taxon>
        <taxon>Naematelia</taxon>
    </lineage>
</organism>
<dbReference type="EMBL" id="MCFC01000015">
    <property type="protein sequence ID" value="ORY31400.1"/>
    <property type="molecule type" value="Genomic_DNA"/>
</dbReference>
<gene>
    <name evidence="2" type="ORF">BCR39DRAFT_526470</name>
</gene>
<dbReference type="Proteomes" id="UP000193986">
    <property type="component" value="Unassembled WGS sequence"/>
</dbReference>
<feature type="domain" description="Enoyl reductase (ER)" evidence="1">
    <location>
        <begin position="18"/>
        <end position="346"/>
    </location>
</feature>
<evidence type="ECO:0000313" key="3">
    <source>
        <dbReference type="Proteomes" id="UP000193986"/>
    </source>
</evidence>
<proteinExistence type="predicted"/>
<dbReference type="InterPro" id="IPR011032">
    <property type="entry name" value="GroES-like_sf"/>
</dbReference>
<evidence type="ECO:0000259" key="1">
    <source>
        <dbReference type="SMART" id="SM00829"/>
    </source>
</evidence>
<dbReference type="InterPro" id="IPR036291">
    <property type="entry name" value="NAD(P)-bd_dom_sf"/>
</dbReference>
<dbReference type="Gene3D" id="3.90.180.10">
    <property type="entry name" value="Medium-chain alcohol dehydrogenases, catalytic domain"/>
    <property type="match status" value="1"/>
</dbReference>
<dbReference type="SUPFAM" id="SSF51735">
    <property type="entry name" value="NAD(P)-binding Rossmann-fold domains"/>
    <property type="match status" value="1"/>
</dbReference>
<dbReference type="OrthoDB" id="10257049at2759"/>
<dbReference type="Pfam" id="PF00107">
    <property type="entry name" value="ADH_zinc_N"/>
    <property type="match status" value="1"/>
</dbReference>
<evidence type="ECO:0000313" key="2">
    <source>
        <dbReference type="EMBL" id="ORY31400.1"/>
    </source>
</evidence>